<evidence type="ECO:0000256" key="3">
    <source>
        <dbReference type="ARBA" id="ARBA00022989"/>
    </source>
</evidence>
<feature type="transmembrane region" description="Helical" evidence="6">
    <location>
        <begin position="288"/>
        <end position="310"/>
    </location>
</feature>
<name>A0A7S3XYU2_HETAK</name>
<feature type="domain" description="SLC26A/SulP transporter" evidence="8">
    <location>
        <begin position="71"/>
        <end position="202"/>
    </location>
</feature>
<feature type="transmembrane region" description="Helical" evidence="6">
    <location>
        <begin position="376"/>
        <end position="402"/>
    </location>
</feature>
<evidence type="ECO:0000256" key="1">
    <source>
        <dbReference type="ARBA" id="ARBA00004141"/>
    </source>
</evidence>
<feature type="transmembrane region" description="Helical" evidence="6">
    <location>
        <begin position="234"/>
        <end position="251"/>
    </location>
</feature>
<comment type="subcellular location">
    <subcellularLocation>
        <location evidence="1">Membrane</location>
        <topology evidence="1">Multi-pass membrane protein</topology>
    </subcellularLocation>
</comment>
<feature type="region of interest" description="Disordered" evidence="5">
    <location>
        <begin position="478"/>
        <end position="497"/>
    </location>
</feature>
<gene>
    <name evidence="9" type="ORF">HAKA00212_LOCUS14923</name>
</gene>
<evidence type="ECO:0000256" key="6">
    <source>
        <dbReference type="SAM" id="Phobius"/>
    </source>
</evidence>
<feature type="chain" id="PRO_5030538027" description="SLC26A/SulP transporter domain-containing protein" evidence="7">
    <location>
        <begin position="27"/>
        <end position="497"/>
    </location>
</feature>
<evidence type="ECO:0000256" key="2">
    <source>
        <dbReference type="ARBA" id="ARBA00022692"/>
    </source>
</evidence>
<evidence type="ECO:0000256" key="7">
    <source>
        <dbReference type="SAM" id="SignalP"/>
    </source>
</evidence>
<feature type="transmembrane region" description="Helical" evidence="6">
    <location>
        <begin position="204"/>
        <end position="222"/>
    </location>
</feature>
<dbReference type="GO" id="GO:0016020">
    <property type="term" value="C:membrane"/>
    <property type="evidence" value="ECO:0007669"/>
    <property type="project" value="UniProtKB-SubCell"/>
</dbReference>
<proteinExistence type="predicted"/>
<evidence type="ECO:0000256" key="4">
    <source>
        <dbReference type="ARBA" id="ARBA00023136"/>
    </source>
</evidence>
<reference evidence="9" key="1">
    <citation type="submission" date="2021-01" db="EMBL/GenBank/DDBJ databases">
        <authorList>
            <person name="Corre E."/>
            <person name="Pelletier E."/>
            <person name="Niang G."/>
            <person name="Scheremetjew M."/>
            <person name="Finn R."/>
            <person name="Kale V."/>
            <person name="Holt S."/>
            <person name="Cochrane G."/>
            <person name="Meng A."/>
            <person name="Brown T."/>
            <person name="Cohen L."/>
        </authorList>
    </citation>
    <scope>NUCLEOTIDE SEQUENCE</scope>
    <source>
        <strain evidence="9">CCMP3107</strain>
    </source>
</reference>
<keyword evidence="7" id="KW-0732">Signal</keyword>
<feature type="transmembrane region" description="Helical" evidence="6">
    <location>
        <begin position="434"/>
        <end position="459"/>
    </location>
</feature>
<feature type="transmembrane region" description="Helical" evidence="6">
    <location>
        <begin position="179"/>
        <end position="198"/>
    </location>
</feature>
<feature type="domain" description="SLC26A/SulP transporter" evidence="8">
    <location>
        <begin position="205"/>
        <end position="413"/>
    </location>
</feature>
<feature type="signal peptide" evidence="7">
    <location>
        <begin position="1"/>
        <end position="26"/>
    </location>
</feature>
<dbReference type="InterPro" id="IPR052706">
    <property type="entry name" value="Membrane-Transporter-like"/>
</dbReference>
<evidence type="ECO:0000256" key="5">
    <source>
        <dbReference type="SAM" id="MobiDB-lite"/>
    </source>
</evidence>
<keyword evidence="2 6" id="KW-0812">Transmembrane</keyword>
<dbReference type="AlphaFoldDB" id="A0A7S3XYU2"/>
<dbReference type="Pfam" id="PF00916">
    <property type="entry name" value="Sulfate_transp"/>
    <property type="match status" value="2"/>
</dbReference>
<keyword evidence="4 6" id="KW-0472">Membrane</keyword>
<evidence type="ECO:0000313" key="9">
    <source>
        <dbReference type="EMBL" id="CAE0636163.1"/>
    </source>
</evidence>
<dbReference type="InterPro" id="IPR011547">
    <property type="entry name" value="SLC26A/SulP_dom"/>
</dbReference>
<sequence length="497" mass="51924">MRFAPCFGLFLLSAVFVLLQTQPSSGALTEPQTLKDVKRQDPGVVKSKVSLPEKFDSKTHLGQLQPPKITTEILSGTILGLANVPSSIAYAGIAGLHPLTGIWTSFFVGLTSALYGGRPGLIAATASAVCVPLSKITKTMGGLAPEYMQATVLLASALQAAFSLLKLGNLISLVTQPSLFGFMNGLGLVIAKAQMGIFAGLSGIPLLSTVLVALATALIVTIVPRFTTAVPSPLVALPLATVVSSILHLPLKTLGDLAGPDTFSGGLKVLPSVKTKLLPDIPYTKDTLALLFPVAMSISVITFLQTLLASKAVEDAPIKNTLIPETKKNRALMGVALGSSISTFFGGCGGCGLLPFTQLNMNCGGRGMVSSLTQPLCLALFVMVFAPLIAHVPMAAMAGLMFTVARSSIKPLPSYQMAQKAFSSGAPGMAKVDFLALCVSSIVCFKVDMAMGIVLGIVIDRIGRLVIEKMGQAEEGKDSGIIKMSNNQTQQHKQKVQ</sequence>
<evidence type="ECO:0000259" key="8">
    <source>
        <dbReference type="Pfam" id="PF00916"/>
    </source>
</evidence>
<dbReference type="PANTHER" id="PTHR43310:SF1">
    <property type="entry name" value="SULFATE TRANSPORTER YBAR-RELATED"/>
    <property type="match status" value="1"/>
</dbReference>
<dbReference type="EMBL" id="HBIU01032331">
    <property type="protein sequence ID" value="CAE0636163.1"/>
    <property type="molecule type" value="Transcribed_RNA"/>
</dbReference>
<keyword evidence="3 6" id="KW-1133">Transmembrane helix</keyword>
<protein>
    <recommendedName>
        <fullName evidence="8">SLC26A/SulP transporter domain-containing protein</fullName>
    </recommendedName>
</protein>
<feature type="transmembrane region" description="Helical" evidence="6">
    <location>
        <begin position="331"/>
        <end position="356"/>
    </location>
</feature>
<organism evidence="9">
    <name type="scientific">Heterosigma akashiwo</name>
    <name type="common">Chromophytic alga</name>
    <name type="synonym">Heterosigma carterae</name>
    <dbReference type="NCBI Taxonomy" id="2829"/>
    <lineage>
        <taxon>Eukaryota</taxon>
        <taxon>Sar</taxon>
        <taxon>Stramenopiles</taxon>
        <taxon>Ochrophyta</taxon>
        <taxon>Raphidophyceae</taxon>
        <taxon>Chattonellales</taxon>
        <taxon>Chattonellaceae</taxon>
        <taxon>Heterosigma</taxon>
    </lineage>
</organism>
<accession>A0A7S3XYU2</accession>
<dbReference type="PANTHER" id="PTHR43310">
    <property type="entry name" value="SULFATE TRANSPORTER YBAR-RELATED"/>
    <property type="match status" value="1"/>
</dbReference>